<dbReference type="HAMAP" id="MF_00295">
    <property type="entry name" value="MetA_acyltransf"/>
    <property type="match status" value="1"/>
</dbReference>
<dbReference type="InterPro" id="IPR033752">
    <property type="entry name" value="MetA_family"/>
</dbReference>
<dbReference type="STRING" id="1484053.SAMN05444274_11148"/>
<evidence type="ECO:0000256" key="2">
    <source>
        <dbReference type="ARBA" id="ARBA00022490"/>
    </source>
</evidence>
<evidence type="ECO:0000256" key="1">
    <source>
        <dbReference type="ARBA" id="ARBA00004496"/>
    </source>
</evidence>
<comment type="catalytic activity">
    <reaction evidence="6">
        <text>L-homoserine + acetyl-CoA = O-acetyl-L-homoserine + CoA</text>
        <dbReference type="Rhea" id="RHEA:13701"/>
        <dbReference type="ChEBI" id="CHEBI:57287"/>
        <dbReference type="ChEBI" id="CHEBI:57288"/>
        <dbReference type="ChEBI" id="CHEBI:57476"/>
        <dbReference type="ChEBI" id="CHEBI:57716"/>
        <dbReference type="EC" id="2.3.1.31"/>
    </reaction>
</comment>
<dbReference type="PANTHER" id="PTHR20919">
    <property type="entry name" value="HOMOSERINE O-SUCCINYLTRANSFERASE"/>
    <property type="match status" value="1"/>
</dbReference>
<evidence type="ECO:0000313" key="8">
    <source>
        <dbReference type="EMBL" id="SHF87394.1"/>
    </source>
</evidence>
<dbReference type="GO" id="GO:0019281">
    <property type="term" value="P:L-methionine biosynthetic process from homoserine via O-succinyl-L-homoserine and cystathionine"/>
    <property type="evidence" value="ECO:0007669"/>
    <property type="project" value="InterPro"/>
</dbReference>
<feature type="active site" description="Acyl-thioester intermediate" evidence="6 7">
    <location>
        <position position="142"/>
    </location>
</feature>
<dbReference type="InterPro" id="IPR029062">
    <property type="entry name" value="Class_I_gatase-like"/>
</dbReference>
<dbReference type="OrthoDB" id="9772423at2"/>
<keyword evidence="6" id="KW-0486">Methionine biosynthesis</keyword>
<sequence length="305" mass="35509">MPVNVSDKLPAIKILEEENIFVMDESRAEQQDIRPLRIIILNLMPLKVTTETDLLRLLSNSPLQIEIEFMKIKGHKSKNTSSEHMKQFYKNFDELNSKKYDGMIITGAPVELLPFEEVTYWNEIKEILDWAQRNVYSTMFICWAAQAGLYHYYGIPKYELPQKMFGVFEHTHSNSHLPILRGFDDVFFMPHSRHTEIRTADIEKVEGLEIIAQSEEAGVAMVKAKNGRQLFITGHSEYSRNTLDTEYKRDVAKKLPIHIPVNYYPGDDPSKTPCMRWGSTANLLFSNWLNYYVYQETPYNLEEIG</sequence>
<evidence type="ECO:0000256" key="5">
    <source>
        <dbReference type="ARBA" id="ARBA00023315"/>
    </source>
</evidence>
<keyword evidence="2 6" id="KW-0963">Cytoplasm</keyword>
<feature type="active site" evidence="6">
    <location>
        <position position="237"/>
    </location>
</feature>
<keyword evidence="9" id="KW-1185">Reference proteome</keyword>
<dbReference type="CDD" id="cd03131">
    <property type="entry name" value="GATase1_HTS"/>
    <property type="match status" value="1"/>
</dbReference>
<feature type="site" description="Important for acyl-CoA specificity" evidence="6">
    <location>
        <position position="111"/>
    </location>
</feature>
<dbReference type="GO" id="GO:0004414">
    <property type="term" value="F:homoserine O-acetyltransferase activity"/>
    <property type="evidence" value="ECO:0007669"/>
    <property type="project" value="UniProtKB-EC"/>
</dbReference>
<gene>
    <name evidence="6" type="primary">metAA</name>
    <name evidence="8" type="ORF">SAMN05444274_11148</name>
</gene>
<evidence type="ECO:0000256" key="4">
    <source>
        <dbReference type="ARBA" id="ARBA00022679"/>
    </source>
</evidence>
<dbReference type="RefSeq" id="WP_073003224.1">
    <property type="nucleotide sequence ID" value="NZ_FQUM01000011.1"/>
</dbReference>
<dbReference type="GO" id="GO:0005737">
    <property type="term" value="C:cytoplasm"/>
    <property type="evidence" value="ECO:0007669"/>
    <property type="project" value="UniProtKB-SubCell"/>
</dbReference>
<dbReference type="EMBL" id="FQUM01000011">
    <property type="protein sequence ID" value="SHF87394.1"/>
    <property type="molecule type" value="Genomic_DNA"/>
</dbReference>
<comment type="caution">
    <text evidence="6">Lacks conserved residue(s) required for the propagation of feature annotation.</text>
</comment>
<keyword evidence="3 6" id="KW-0028">Amino-acid biosynthesis</keyword>
<evidence type="ECO:0000313" key="9">
    <source>
        <dbReference type="Proteomes" id="UP000184164"/>
    </source>
</evidence>
<keyword evidence="5 6" id="KW-0012">Acyltransferase</keyword>
<comment type="pathway">
    <text evidence="6">Amino-acid biosynthesis; L-methionine biosynthesis via de novo pathway; O-acetyl-L-homoserine from L-homoserine: step 1/1.</text>
</comment>
<keyword evidence="4 6" id="KW-0808">Transferase</keyword>
<organism evidence="8 9">
    <name type="scientific">Mariniphaga anaerophila</name>
    <dbReference type="NCBI Taxonomy" id="1484053"/>
    <lineage>
        <taxon>Bacteria</taxon>
        <taxon>Pseudomonadati</taxon>
        <taxon>Bacteroidota</taxon>
        <taxon>Bacteroidia</taxon>
        <taxon>Marinilabiliales</taxon>
        <taxon>Prolixibacteraceae</taxon>
        <taxon>Mariniphaga</taxon>
    </lineage>
</organism>
<dbReference type="SUPFAM" id="SSF52317">
    <property type="entry name" value="Class I glutamine amidotransferase-like"/>
    <property type="match status" value="1"/>
</dbReference>
<evidence type="ECO:0000256" key="3">
    <source>
        <dbReference type="ARBA" id="ARBA00022605"/>
    </source>
</evidence>
<comment type="function">
    <text evidence="6">Transfers an acetyl group from acetyl-CoA to L-homoserine, forming acetyl-L-homoserine.</text>
</comment>
<dbReference type="FunFam" id="3.40.50.880:FF:000004">
    <property type="entry name" value="Homoserine O-succinyltransferase"/>
    <property type="match status" value="1"/>
</dbReference>
<feature type="site" description="Important for substrate specificity" evidence="6">
    <location>
        <position position="192"/>
    </location>
</feature>
<reference evidence="8 9" key="1">
    <citation type="submission" date="2016-11" db="EMBL/GenBank/DDBJ databases">
        <authorList>
            <person name="Jaros S."/>
            <person name="Januszkiewicz K."/>
            <person name="Wedrychowicz H."/>
        </authorList>
    </citation>
    <scope>NUCLEOTIDE SEQUENCE [LARGE SCALE GENOMIC DNA]</scope>
    <source>
        <strain evidence="8 9">DSM 26910</strain>
    </source>
</reference>
<dbReference type="GO" id="GO:0008899">
    <property type="term" value="F:homoserine O-succinyltransferase activity"/>
    <property type="evidence" value="ECO:0007669"/>
    <property type="project" value="UniProtKB-UniRule"/>
</dbReference>
<evidence type="ECO:0000256" key="7">
    <source>
        <dbReference type="PIRSR" id="PIRSR000450-1"/>
    </source>
</evidence>
<feature type="active site" description="Proton acceptor" evidence="6">
    <location>
        <position position="235"/>
    </location>
</feature>
<evidence type="ECO:0000256" key="6">
    <source>
        <dbReference type="HAMAP-Rule" id="MF_00295"/>
    </source>
</evidence>
<accession>A0A1M5F739</accession>
<dbReference type="Gene3D" id="3.40.50.880">
    <property type="match status" value="1"/>
</dbReference>
<dbReference type="PANTHER" id="PTHR20919:SF0">
    <property type="entry name" value="HOMOSERINE O-SUCCINYLTRANSFERASE"/>
    <property type="match status" value="1"/>
</dbReference>
<proteinExistence type="inferred from homology"/>
<dbReference type="Proteomes" id="UP000184164">
    <property type="component" value="Unassembled WGS sequence"/>
</dbReference>
<feature type="binding site" evidence="6">
    <location>
        <position position="163"/>
    </location>
    <ligand>
        <name>substrate</name>
    </ligand>
</feature>
<comment type="subcellular location">
    <subcellularLocation>
        <location evidence="1 6">Cytoplasm</location>
    </subcellularLocation>
</comment>
<dbReference type="AlphaFoldDB" id="A0A1M5F739"/>
<name>A0A1M5F739_9BACT</name>
<feature type="binding site" evidence="6">
    <location>
        <position position="249"/>
    </location>
    <ligand>
        <name>substrate</name>
    </ligand>
</feature>
<feature type="binding site" evidence="6">
    <location>
        <position position="192"/>
    </location>
    <ligand>
        <name>substrate</name>
    </ligand>
</feature>
<dbReference type="NCBIfam" id="TIGR01001">
    <property type="entry name" value="metA"/>
    <property type="match status" value="1"/>
</dbReference>
<dbReference type="EC" id="2.3.1.31" evidence="6"/>
<dbReference type="PIRSF" id="PIRSF000450">
    <property type="entry name" value="H_ser_succinyltr"/>
    <property type="match status" value="1"/>
</dbReference>
<dbReference type="UniPathway" id="UPA00051">
    <property type="reaction ID" value="UER00074"/>
</dbReference>
<comment type="similarity">
    <text evidence="6">Belongs to the MetA family.</text>
</comment>
<protein>
    <recommendedName>
        <fullName evidence="6">Homoserine O-acetyltransferase</fullName>
        <shortName evidence="6">HAT</shortName>
        <ecNumber evidence="6">2.3.1.31</ecNumber>
    </recommendedName>
    <alternativeName>
        <fullName evidence="6">Homoserine transacetylase</fullName>
        <shortName evidence="6">HTA</shortName>
    </alternativeName>
</protein>
<dbReference type="InterPro" id="IPR005697">
    <property type="entry name" value="HST_MetA"/>
</dbReference>
<dbReference type="Pfam" id="PF04204">
    <property type="entry name" value="HTS"/>
    <property type="match status" value="1"/>
</dbReference>